<dbReference type="PANTHER" id="PTHR43379:SF1">
    <property type="entry name" value="CYSTATHIONINE GAMMA-SYNTHASE 1, CHLOROPLASTIC-RELATED"/>
    <property type="match status" value="1"/>
</dbReference>
<dbReference type="AlphaFoldDB" id="A0AAN9PZN0"/>
<dbReference type="PANTHER" id="PTHR43379">
    <property type="entry name" value="CYSTATHIONINE GAMMA-SYNTHASE"/>
    <property type="match status" value="1"/>
</dbReference>
<dbReference type="GO" id="GO:0030170">
    <property type="term" value="F:pyridoxal phosphate binding"/>
    <property type="evidence" value="ECO:0007669"/>
    <property type="project" value="InterPro"/>
</dbReference>
<dbReference type="GO" id="GO:0019346">
    <property type="term" value="P:transsulfuration"/>
    <property type="evidence" value="ECO:0007669"/>
    <property type="project" value="InterPro"/>
</dbReference>
<organism evidence="4 5">
    <name type="scientific">Canavalia gladiata</name>
    <name type="common">Sword bean</name>
    <name type="synonym">Dolichos gladiatus</name>
    <dbReference type="NCBI Taxonomy" id="3824"/>
    <lineage>
        <taxon>Eukaryota</taxon>
        <taxon>Viridiplantae</taxon>
        <taxon>Streptophyta</taxon>
        <taxon>Embryophyta</taxon>
        <taxon>Tracheophyta</taxon>
        <taxon>Spermatophyta</taxon>
        <taxon>Magnoliopsida</taxon>
        <taxon>eudicotyledons</taxon>
        <taxon>Gunneridae</taxon>
        <taxon>Pentapetalae</taxon>
        <taxon>rosids</taxon>
        <taxon>fabids</taxon>
        <taxon>Fabales</taxon>
        <taxon>Fabaceae</taxon>
        <taxon>Papilionoideae</taxon>
        <taxon>50 kb inversion clade</taxon>
        <taxon>NPAAA clade</taxon>
        <taxon>indigoferoid/millettioid clade</taxon>
        <taxon>Phaseoleae</taxon>
        <taxon>Canavalia</taxon>
    </lineage>
</organism>
<name>A0AAN9PZN0_CANGL</name>
<evidence type="ECO:0008006" key="6">
    <source>
        <dbReference type="Google" id="ProtNLM"/>
    </source>
</evidence>
<comment type="cofactor">
    <cofactor evidence="1 3">
        <name>pyridoxal 5'-phosphate</name>
        <dbReference type="ChEBI" id="CHEBI:597326"/>
    </cofactor>
</comment>
<dbReference type="EMBL" id="JAYMYQ010000008">
    <property type="protein sequence ID" value="KAK7316337.1"/>
    <property type="molecule type" value="Genomic_DNA"/>
</dbReference>
<dbReference type="GO" id="GO:0003962">
    <property type="term" value="F:cystathionine gamma-synthase activity"/>
    <property type="evidence" value="ECO:0007669"/>
    <property type="project" value="InterPro"/>
</dbReference>
<dbReference type="GO" id="GO:0009507">
    <property type="term" value="C:chloroplast"/>
    <property type="evidence" value="ECO:0007669"/>
    <property type="project" value="TreeGrafter"/>
</dbReference>
<gene>
    <name evidence="4" type="ORF">VNO77_35297</name>
</gene>
<reference evidence="4 5" key="1">
    <citation type="submission" date="2024-01" db="EMBL/GenBank/DDBJ databases">
        <title>The genomes of 5 underutilized Papilionoideae crops provide insights into root nodulation and disease resistanc.</title>
        <authorList>
            <person name="Jiang F."/>
        </authorList>
    </citation>
    <scope>NUCLEOTIDE SEQUENCE [LARGE SCALE GENOMIC DNA]</scope>
    <source>
        <strain evidence="4">LVBAO_FW01</strain>
        <tissue evidence="4">Leaves</tissue>
    </source>
</reference>
<protein>
    <recommendedName>
        <fullName evidence="6">Cystathionine gamma-synthase</fullName>
    </recommendedName>
</protein>
<comment type="caution">
    <text evidence="4">The sequence shown here is derived from an EMBL/GenBank/DDBJ whole genome shotgun (WGS) entry which is preliminary data.</text>
</comment>
<comment type="similarity">
    <text evidence="3">Belongs to the trans-sulfuration enzymes family.</text>
</comment>
<evidence type="ECO:0000256" key="2">
    <source>
        <dbReference type="ARBA" id="ARBA00022898"/>
    </source>
</evidence>
<evidence type="ECO:0000313" key="4">
    <source>
        <dbReference type="EMBL" id="KAK7316337.1"/>
    </source>
</evidence>
<keyword evidence="5" id="KW-1185">Reference proteome</keyword>
<evidence type="ECO:0000256" key="1">
    <source>
        <dbReference type="ARBA" id="ARBA00001933"/>
    </source>
</evidence>
<dbReference type="GO" id="GO:0009086">
    <property type="term" value="P:methionine biosynthetic process"/>
    <property type="evidence" value="ECO:0007669"/>
    <property type="project" value="InterPro"/>
</dbReference>
<dbReference type="InterPro" id="IPR044639">
    <property type="entry name" value="CGS1/2"/>
</dbReference>
<proteinExistence type="inferred from homology"/>
<dbReference type="InterPro" id="IPR000277">
    <property type="entry name" value="Cys/Met-Metab_PyrdxlP-dep_enz"/>
</dbReference>
<evidence type="ECO:0000256" key="3">
    <source>
        <dbReference type="RuleBase" id="RU362118"/>
    </source>
</evidence>
<accession>A0AAN9PZN0</accession>
<keyword evidence="2 3" id="KW-0663">Pyridoxal phosphate</keyword>
<dbReference type="InterPro" id="IPR015421">
    <property type="entry name" value="PyrdxlP-dep_Trfase_major"/>
</dbReference>
<dbReference type="Gene3D" id="3.40.640.10">
    <property type="entry name" value="Type I PLP-dependent aspartate aminotransferase-like (Major domain)"/>
    <property type="match status" value="1"/>
</dbReference>
<sequence>MLKQATERIGCGIVTDAITTPVVNTSVYFFKKTADLFDWKEKRKFSFEYGRYGNPTTTVLEKMRFVFDFISHIFS</sequence>
<evidence type="ECO:0000313" key="5">
    <source>
        <dbReference type="Proteomes" id="UP001367508"/>
    </source>
</evidence>
<dbReference type="Pfam" id="PF01053">
    <property type="entry name" value="Cys_Met_Meta_PP"/>
    <property type="match status" value="1"/>
</dbReference>
<dbReference type="Proteomes" id="UP001367508">
    <property type="component" value="Unassembled WGS sequence"/>
</dbReference>